<dbReference type="HOGENOM" id="CLU_586588_0_0_1"/>
<evidence type="ECO:0000313" key="3">
    <source>
        <dbReference type="EMBL" id="ETS64184.1"/>
    </source>
</evidence>
<feature type="chain" id="PRO_5004833522" evidence="2">
    <location>
        <begin position="18"/>
        <end position="555"/>
    </location>
</feature>
<dbReference type="EMBL" id="AWNI01000007">
    <property type="protein sequence ID" value="ETS64184.1"/>
    <property type="molecule type" value="Genomic_DNA"/>
</dbReference>
<protein>
    <submittedName>
        <fullName evidence="3">Uncharacterized protein</fullName>
    </submittedName>
</protein>
<evidence type="ECO:0000313" key="4">
    <source>
        <dbReference type="Proteomes" id="UP000019462"/>
    </source>
</evidence>
<feature type="signal peptide" evidence="2">
    <location>
        <begin position="1"/>
        <end position="17"/>
    </location>
</feature>
<evidence type="ECO:0000256" key="1">
    <source>
        <dbReference type="SAM" id="MobiDB-lite"/>
    </source>
</evidence>
<accession>W3VRK2</accession>
<reference evidence="3 4" key="1">
    <citation type="journal article" date="2014" name="Genome Announc.">
        <title>Genome sequence of the basidiomycetous fungus Pseudozyma aphidis DSM70725, an efficient producer of biosurfactant mannosylerythritol lipids.</title>
        <authorList>
            <person name="Lorenz S."/>
            <person name="Guenther M."/>
            <person name="Grumaz C."/>
            <person name="Rupp S."/>
            <person name="Zibek S."/>
            <person name="Sohn K."/>
        </authorList>
    </citation>
    <scope>NUCLEOTIDE SEQUENCE [LARGE SCALE GENOMIC DNA]</scope>
    <source>
        <strain evidence="4">ATCC 32657 / CBS 517.83 / DSM 70725 / JCM 10318 / NBRC 10182 / NRRL Y-7954 / St-0401</strain>
    </source>
</reference>
<gene>
    <name evidence="3" type="ORF">PaG_01422</name>
</gene>
<organism evidence="3 4">
    <name type="scientific">Moesziomyces aphidis</name>
    <name type="common">Pseudozyma aphidis</name>
    <dbReference type="NCBI Taxonomy" id="84754"/>
    <lineage>
        <taxon>Eukaryota</taxon>
        <taxon>Fungi</taxon>
        <taxon>Dikarya</taxon>
        <taxon>Basidiomycota</taxon>
        <taxon>Ustilaginomycotina</taxon>
        <taxon>Ustilaginomycetes</taxon>
        <taxon>Ustilaginales</taxon>
        <taxon>Ustilaginaceae</taxon>
        <taxon>Moesziomyces</taxon>
    </lineage>
</organism>
<name>W3VRK2_MOEAP</name>
<feature type="region of interest" description="Disordered" evidence="1">
    <location>
        <begin position="532"/>
        <end position="555"/>
    </location>
</feature>
<keyword evidence="4" id="KW-1185">Reference proteome</keyword>
<evidence type="ECO:0000256" key="2">
    <source>
        <dbReference type="SAM" id="SignalP"/>
    </source>
</evidence>
<keyword evidence="2" id="KW-0732">Signal</keyword>
<dbReference type="Proteomes" id="UP000019462">
    <property type="component" value="Unassembled WGS sequence"/>
</dbReference>
<proteinExistence type="predicted"/>
<comment type="caution">
    <text evidence="3">The sequence shown here is derived from an EMBL/GenBank/DDBJ whole genome shotgun (WGS) entry which is preliminary data.</text>
</comment>
<sequence length="555" mass="61556">MRAVLLGVFHLLSVALAAPGFERHSAFKALHPDSFSESANLTARPFDKNYHLAKEASGHDCYASIYYGVKSGCSVESDMSPHERMLASVQLTLCDLQASSQSVPWECQSPDHDMQAIGLASCVEVPARDPADVFRAAAVERHRTAVEENVELSRLWQQHAHDSAEAVKEESLARHDWMRQASQLQDQVREVLLVSRRGDKALHVHSARLTQIMRCIAKQNVLSDMTNNQEKYSNEAKQVLQLMRQAETGLEETARSLLRSHTEAHLQHLEGLQQSLEEAMSRYELRFEATAERISSDASRSIETRLASPLGTMQDLVGVLDVQTTSLGHSVQEERDLLSALGELHRQIEMQHQAHDAQLGAGIAALQSVQSDLHRLGTAMNATHDSVAAMLVSQTPGTRWFSVAFALERIVLWAFRAVEGTVGLDTESWAGQWCRWLLLVWPLSLKVRAWMQACAPVCKVLVSGLVCISMLIKAAVRPYSFATVSMLLGIFALAHNNAHFVLLQAHLGTSRHATKVKDAHMDDKHSVRVAVGRPSKGGRRDRTLRPSRIHCPSAQ</sequence>
<dbReference type="OrthoDB" id="5311848at2759"/>
<dbReference type="AlphaFoldDB" id="W3VRK2"/>